<feature type="compositionally biased region" description="Low complexity" evidence="1">
    <location>
        <begin position="113"/>
        <end position="129"/>
    </location>
</feature>
<name>X6N1C1_RETFI</name>
<evidence type="ECO:0000313" key="2">
    <source>
        <dbReference type="EMBL" id="ETO19846.1"/>
    </source>
</evidence>
<accession>X6N1C1</accession>
<feature type="compositionally biased region" description="Basic and acidic residues" evidence="1">
    <location>
        <begin position="33"/>
        <end position="43"/>
    </location>
</feature>
<dbReference type="Proteomes" id="UP000023152">
    <property type="component" value="Unassembled WGS sequence"/>
</dbReference>
<feature type="compositionally biased region" description="Basic and acidic residues" evidence="1">
    <location>
        <begin position="103"/>
        <end position="112"/>
    </location>
</feature>
<comment type="caution">
    <text evidence="2">The sequence shown here is derived from an EMBL/GenBank/DDBJ whole genome shotgun (WGS) entry which is preliminary data.</text>
</comment>
<feature type="region of interest" description="Disordered" evidence="1">
    <location>
        <begin position="16"/>
        <end position="186"/>
    </location>
</feature>
<organism evidence="2 3">
    <name type="scientific">Reticulomyxa filosa</name>
    <dbReference type="NCBI Taxonomy" id="46433"/>
    <lineage>
        <taxon>Eukaryota</taxon>
        <taxon>Sar</taxon>
        <taxon>Rhizaria</taxon>
        <taxon>Retaria</taxon>
        <taxon>Foraminifera</taxon>
        <taxon>Monothalamids</taxon>
        <taxon>Reticulomyxidae</taxon>
        <taxon>Reticulomyxa</taxon>
    </lineage>
</organism>
<feature type="compositionally biased region" description="Polar residues" evidence="1">
    <location>
        <begin position="166"/>
        <end position="183"/>
    </location>
</feature>
<sequence length="301" mass="33738">MRILEMTPKLEIAMKMGTKKKRASNHHKKKEIKKIETKIDSGSKKRNNSSNLNSQMSKVGTKDKIGLPTPTEIDKRQNLIPSKKNVDYKAPVTDTTHRQLKASTKEEQRIESKNSISSHNNSSKGNNKSTGTATSKSKVNLGEKSCSSPTDGISDKSKSKKIPSITNSVSAPVATHSTSSNASSEDELFIQQQLEHTHPMFNDVSNISTDLPNKAVHSKKDTSSFFICLFLEEIRRQLSAMRAEQDLFSVAFDESIAVLKTQHKDFLETQTSVELSEEKYSDQKKIFDLKKYNLNLTDDEE</sequence>
<dbReference type="EMBL" id="ASPP01013231">
    <property type="protein sequence ID" value="ETO19846.1"/>
    <property type="molecule type" value="Genomic_DNA"/>
</dbReference>
<dbReference type="AlphaFoldDB" id="X6N1C1"/>
<keyword evidence="2" id="KW-0238">DNA-binding</keyword>
<feature type="compositionally biased region" description="Basic residues" evidence="1">
    <location>
        <begin position="17"/>
        <end position="32"/>
    </location>
</feature>
<keyword evidence="3" id="KW-1185">Reference proteome</keyword>
<reference evidence="2 3" key="1">
    <citation type="journal article" date="2013" name="Curr. Biol.">
        <title>The Genome of the Foraminiferan Reticulomyxa filosa.</title>
        <authorList>
            <person name="Glockner G."/>
            <person name="Hulsmann N."/>
            <person name="Schleicher M."/>
            <person name="Noegel A.A."/>
            <person name="Eichinger L."/>
            <person name="Gallinger C."/>
            <person name="Pawlowski J."/>
            <person name="Sierra R."/>
            <person name="Euteneuer U."/>
            <person name="Pillet L."/>
            <person name="Moustafa A."/>
            <person name="Platzer M."/>
            <person name="Groth M."/>
            <person name="Szafranski K."/>
            <person name="Schliwa M."/>
        </authorList>
    </citation>
    <scope>NUCLEOTIDE SEQUENCE [LARGE SCALE GENOMIC DNA]</scope>
</reference>
<evidence type="ECO:0000313" key="3">
    <source>
        <dbReference type="Proteomes" id="UP000023152"/>
    </source>
</evidence>
<dbReference type="GO" id="GO:0003677">
    <property type="term" value="F:DNA binding"/>
    <property type="evidence" value="ECO:0007669"/>
    <property type="project" value="UniProtKB-KW"/>
</dbReference>
<gene>
    <name evidence="2" type="ORF">RFI_17384</name>
</gene>
<protein>
    <submittedName>
        <fullName evidence="2">Myb-like DNA-binding domain protein</fullName>
    </submittedName>
</protein>
<evidence type="ECO:0000256" key="1">
    <source>
        <dbReference type="SAM" id="MobiDB-lite"/>
    </source>
</evidence>
<proteinExistence type="predicted"/>